<comment type="caution">
    <text evidence="2">The sequence shown here is derived from an EMBL/GenBank/DDBJ whole genome shotgun (WGS) entry which is preliminary data.</text>
</comment>
<organism evidence="2 3">
    <name type="scientific">Corchorus capsularis</name>
    <name type="common">Jute</name>
    <dbReference type="NCBI Taxonomy" id="210143"/>
    <lineage>
        <taxon>Eukaryota</taxon>
        <taxon>Viridiplantae</taxon>
        <taxon>Streptophyta</taxon>
        <taxon>Embryophyta</taxon>
        <taxon>Tracheophyta</taxon>
        <taxon>Spermatophyta</taxon>
        <taxon>Magnoliopsida</taxon>
        <taxon>eudicotyledons</taxon>
        <taxon>Gunneridae</taxon>
        <taxon>Pentapetalae</taxon>
        <taxon>rosids</taxon>
        <taxon>malvids</taxon>
        <taxon>Malvales</taxon>
        <taxon>Malvaceae</taxon>
        <taxon>Grewioideae</taxon>
        <taxon>Apeibeae</taxon>
        <taxon>Corchorus</taxon>
    </lineage>
</organism>
<sequence>MNTPGSTASAENKTQTIGDQDDQSKVKKQLINDAIEESRSKLRFARNGQATIRDTMFESKNNANTQRTPNLLIPTI</sequence>
<dbReference type="EMBL" id="AWWV01013926">
    <property type="protein sequence ID" value="OMO59482.1"/>
    <property type="molecule type" value="Genomic_DNA"/>
</dbReference>
<evidence type="ECO:0000313" key="3">
    <source>
        <dbReference type="Proteomes" id="UP000188268"/>
    </source>
</evidence>
<keyword evidence="3" id="KW-1185">Reference proteome</keyword>
<evidence type="ECO:0000313" key="2">
    <source>
        <dbReference type="EMBL" id="OMO59482.1"/>
    </source>
</evidence>
<name>A0A1R3GN41_COCAP</name>
<dbReference type="AlphaFoldDB" id="A0A1R3GN41"/>
<feature type="region of interest" description="Disordered" evidence="1">
    <location>
        <begin position="1"/>
        <end position="25"/>
    </location>
</feature>
<reference evidence="2 3" key="1">
    <citation type="submission" date="2013-09" db="EMBL/GenBank/DDBJ databases">
        <title>Corchorus capsularis genome sequencing.</title>
        <authorList>
            <person name="Alam M."/>
            <person name="Haque M.S."/>
            <person name="Islam M.S."/>
            <person name="Emdad E.M."/>
            <person name="Islam M.M."/>
            <person name="Ahmed B."/>
            <person name="Halim A."/>
            <person name="Hossen Q.M.M."/>
            <person name="Hossain M.Z."/>
            <person name="Ahmed R."/>
            <person name="Khan M.M."/>
            <person name="Islam R."/>
            <person name="Rashid M.M."/>
            <person name="Khan S.A."/>
            <person name="Rahman M.S."/>
            <person name="Alam M."/>
        </authorList>
    </citation>
    <scope>NUCLEOTIDE SEQUENCE [LARGE SCALE GENOMIC DNA]</scope>
    <source>
        <strain evidence="3">cv. CVL-1</strain>
        <tissue evidence="2">Whole seedling</tissue>
    </source>
</reference>
<feature type="compositionally biased region" description="Polar residues" evidence="1">
    <location>
        <begin position="1"/>
        <end position="18"/>
    </location>
</feature>
<protein>
    <submittedName>
        <fullName evidence="2">Uncharacterized protein</fullName>
    </submittedName>
</protein>
<dbReference type="Proteomes" id="UP000188268">
    <property type="component" value="Unassembled WGS sequence"/>
</dbReference>
<evidence type="ECO:0000256" key="1">
    <source>
        <dbReference type="SAM" id="MobiDB-lite"/>
    </source>
</evidence>
<accession>A0A1R3GN41</accession>
<proteinExistence type="predicted"/>
<dbReference type="Gramene" id="OMO59482">
    <property type="protein sequence ID" value="OMO59482"/>
    <property type="gene ID" value="CCACVL1_24795"/>
</dbReference>
<gene>
    <name evidence="2" type="ORF">CCACVL1_24795</name>
</gene>